<proteinExistence type="predicted"/>
<sequence length="351" mass="40379">MIYINARFLTQRKTGVQQYALVLCRELVKHVPDVCFLTPNSELIDSKLKSEFNILSIGSRNGHFWEQIELPRYLKSIGNPMLLCFTGLSPLFYKNCYFTIHDMSLYAFPKWFRLAYRAMYKLNYAVQSKFARGIFTVSEYSKTEIIKYLSVDPNKVTVLRNSIVRDMKCEKVELAERALKNEILLVGTLEPRKNIEFVINAFLSSEIKNHKLVVVGGMGSAFSKTSYSQNENIVFCGYLSDEELQKKYHDALLFVYPSLYEGFGLPPLEAMQYGCPVLASNRASIPEVCGDAAYYFDPENASEFSEKLCELIEHYEELSPTLVRNGYLRLEQFDVHVVISKLLDVISERKI</sequence>
<dbReference type="Pfam" id="PF13439">
    <property type="entry name" value="Glyco_transf_4"/>
    <property type="match status" value="1"/>
</dbReference>
<gene>
    <name evidence="4" type="ordered locus">Ent638_2646</name>
</gene>
<protein>
    <submittedName>
        <fullName evidence="4">Glycosyl transferase, group 1</fullName>
    </submittedName>
</protein>
<keyword evidence="5" id="KW-1185">Reference proteome</keyword>
<dbReference type="AlphaFoldDB" id="A0A9J9GHF4"/>
<dbReference type="Pfam" id="PF00534">
    <property type="entry name" value="Glycos_transf_1"/>
    <property type="match status" value="1"/>
</dbReference>
<dbReference type="CDD" id="cd03809">
    <property type="entry name" value="GT4_MtfB-like"/>
    <property type="match status" value="1"/>
</dbReference>
<dbReference type="RefSeq" id="WP_015959646.1">
    <property type="nucleotide sequence ID" value="NC_009436.1"/>
</dbReference>
<accession>A0A9J9GHF4</accession>
<reference evidence="5" key="1">
    <citation type="journal article" date="2010" name="PLoS Genet.">
        <title>Genome sequence of the plant growth promoting endophytic bacterium Enterobacter sp. 638.</title>
        <authorList>
            <person name="Taghavi S."/>
            <person name="van der Lelie D."/>
            <person name="Hoffman A."/>
            <person name="Zhang Y.B."/>
            <person name="Walla M.D."/>
            <person name="Vangronsveld J."/>
            <person name="Newman L."/>
            <person name="Monchy S."/>
        </authorList>
    </citation>
    <scope>NUCLEOTIDE SEQUENCE [LARGE SCALE GENOMIC DNA]</scope>
    <source>
        <strain evidence="5">638</strain>
    </source>
</reference>
<organism evidence="4 5">
    <name type="scientific">Enterobacter sp. (strain 638)</name>
    <dbReference type="NCBI Taxonomy" id="399742"/>
    <lineage>
        <taxon>Bacteria</taxon>
        <taxon>Pseudomonadati</taxon>
        <taxon>Pseudomonadota</taxon>
        <taxon>Gammaproteobacteria</taxon>
        <taxon>Enterobacterales</taxon>
        <taxon>Enterobacteriaceae</taxon>
        <taxon>Enterobacter</taxon>
    </lineage>
</organism>
<dbReference type="PANTHER" id="PTHR46401:SF2">
    <property type="entry name" value="GLYCOSYLTRANSFERASE WBBK-RELATED"/>
    <property type="match status" value="1"/>
</dbReference>
<evidence type="ECO:0000259" key="3">
    <source>
        <dbReference type="Pfam" id="PF13439"/>
    </source>
</evidence>
<dbReference type="Proteomes" id="UP000000230">
    <property type="component" value="Chromosome"/>
</dbReference>
<evidence type="ECO:0000313" key="4">
    <source>
        <dbReference type="EMBL" id="ABP61313.1"/>
    </source>
</evidence>
<dbReference type="OrthoDB" id="9801609at2"/>
<feature type="domain" description="Glycosyl transferase family 1" evidence="2">
    <location>
        <begin position="176"/>
        <end position="325"/>
    </location>
</feature>
<dbReference type="GO" id="GO:0016757">
    <property type="term" value="F:glycosyltransferase activity"/>
    <property type="evidence" value="ECO:0007669"/>
    <property type="project" value="InterPro"/>
</dbReference>
<dbReference type="Gene3D" id="3.40.50.2000">
    <property type="entry name" value="Glycogen Phosphorylase B"/>
    <property type="match status" value="1"/>
</dbReference>
<feature type="domain" description="Glycosyltransferase subfamily 4-like N-terminal" evidence="3">
    <location>
        <begin position="15"/>
        <end position="163"/>
    </location>
</feature>
<keyword evidence="1 4" id="KW-0808">Transferase</keyword>
<evidence type="ECO:0000313" key="5">
    <source>
        <dbReference type="Proteomes" id="UP000000230"/>
    </source>
</evidence>
<name>A0A9J9GHF4_ENT38</name>
<dbReference type="EMBL" id="CP000653">
    <property type="protein sequence ID" value="ABP61313.1"/>
    <property type="molecule type" value="Genomic_DNA"/>
</dbReference>
<dbReference type="InterPro" id="IPR028098">
    <property type="entry name" value="Glyco_trans_4-like_N"/>
</dbReference>
<dbReference type="SUPFAM" id="SSF53756">
    <property type="entry name" value="UDP-Glycosyltransferase/glycogen phosphorylase"/>
    <property type="match status" value="1"/>
</dbReference>
<dbReference type="PANTHER" id="PTHR46401">
    <property type="entry name" value="GLYCOSYLTRANSFERASE WBBK-RELATED"/>
    <property type="match status" value="1"/>
</dbReference>
<dbReference type="KEGG" id="ent:Ent638_2646"/>
<evidence type="ECO:0000259" key="2">
    <source>
        <dbReference type="Pfam" id="PF00534"/>
    </source>
</evidence>
<dbReference type="InterPro" id="IPR001296">
    <property type="entry name" value="Glyco_trans_1"/>
</dbReference>
<evidence type="ECO:0000256" key="1">
    <source>
        <dbReference type="ARBA" id="ARBA00022679"/>
    </source>
</evidence>
<dbReference type="GO" id="GO:0009103">
    <property type="term" value="P:lipopolysaccharide biosynthetic process"/>
    <property type="evidence" value="ECO:0007669"/>
    <property type="project" value="TreeGrafter"/>
</dbReference>